<sequence>MALDNIETLQELDLALQHYGLKYKNCRMGELGNCLMLPHKECWKNEYGKIEFWLKLWKFGSGFRYIAKDYFLKIKNVKEHISMDMNGKDGAKVIDLRKPVNLSIVGNFDIITNFGTSEHVESIWPDDQYMAFKNIHDMCKKNGIMYHQVPKADNWQPPASGLPSPHCPYYYYEEFFEKLALENGYEIYMNKSWNHDMAPIKRARYECAAILVKKENRQFCTKEIFSTFKIQRLDHDIGNTGREYLTSSEYRYKKEVDKIKPHRLNDGGFYLIEDIL</sequence>
<proteinExistence type="predicted"/>
<reference evidence="1" key="1">
    <citation type="submission" date="2018-05" db="EMBL/GenBank/DDBJ databases">
        <authorList>
            <person name="Lanie J.A."/>
            <person name="Ng W.-L."/>
            <person name="Kazmierczak K.M."/>
            <person name="Andrzejewski T.M."/>
            <person name="Davidsen T.M."/>
            <person name="Wayne K.J."/>
            <person name="Tettelin H."/>
            <person name="Glass J.I."/>
            <person name="Rusch D."/>
            <person name="Podicherti R."/>
            <person name="Tsui H.-C.T."/>
            <person name="Winkler M.E."/>
        </authorList>
    </citation>
    <scope>NUCLEOTIDE SEQUENCE</scope>
</reference>
<protein>
    <recommendedName>
        <fullName evidence="2">Methyltransferase type 11 domain-containing protein</fullName>
    </recommendedName>
</protein>
<accession>A0A382FXV8</accession>
<dbReference type="InterPro" id="IPR029063">
    <property type="entry name" value="SAM-dependent_MTases_sf"/>
</dbReference>
<dbReference type="AlphaFoldDB" id="A0A382FXV8"/>
<evidence type="ECO:0008006" key="2">
    <source>
        <dbReference type="Google" id="ProtNLM"/>
    </source>
</evidence>
<dbReference type="SUPFAM" id="SSF53335">
    <property type="entry name" value="S-adenosyl-L-methionine-dependent methyltransferases"/>
    <property type="match status" value="1"/>
</dbReference>
<organism evidence="1">
    <name type="scientific">marine metagenome</name>
    <dbReference type="NCBI Taxonomy" id="408172"/>
    <lineage>
        <taxon>unclassified sequences</taxon>
        <taxon>metagenomes</taxon>
        <taxon>ecological metagenomes</taxon>
    </lineage>
</organism>
<name>A0A382FXV8_9ZZZZ</name>
<gene>
    <name evidence="1" type="ORF">METZ01_LOCUS219931</name>
</gene>
<dbReference type="Gene3D" id="3.40.50.150">
    <property type="entry name" value="Vaccinia Virus protein VP39"/>
    <property type="match status" value="1"/>
</dbReference>
<evidence type="ECO:0000313" key="1">
    <source>
        <dbReference type="EMBL" id="SVB67077.1"/>
    </source>
</evidence>
<dbReference type="EMBL" id="UINC01052121">
    <property type="protein sequence ID" value="SVB67077.1"/>
    <property type="molecule type" value="Genomic_DNA"/>
</dbReference>